<dbReference type="STRING" id="1177982.SAMN04489711_102119"/>
<organism evidence="10 11">
    <name type="scientific">Paracidovorax wautersii</name>
    <dbReference type="NCBI Taxonomy" id="1177982"/>
    <lineage>
        <taxon>Bacteria</taxon>
        <taxon>Pseudomonadati</taxon>
        <taxon>Pseudomonadota</taxon>
        <taxon>Betaproteobacteria</taxon>
        <taxon>Burkholderiales</taxon>
        <taxon>Comamonadaceae</taxon>
        <taxon>Paracidovorax</taxon>
    </lineage>
</organism>
<dbReference type="PROSITE" id="PS51464">
    <property type="entry name" value="SIS"/>
    <property type="match status" value="1"/>
</dbReference>
<dbReference type="CDD" id="cd05014">
    <property type="entry name" value="SIS_Kpsf"/>
    <property type="match status" value="1"/>
</dbReference>
<dbReference type="EMBL" id="FONX01000002">
    <property type="protein sequence ID" value="SFE45269.1"/>
    <property type="molecule type" value="Genomic_DNA"/>
</dbReference>
<feature type="site" description="Catalytically relevant" evidence="5">
    <location>
        <position position="240"/>
    </location>
</feature>
<gene>
    <name evidence="10" type="ORF">SAMN04489711_102119</name>
</gene>
<dbReference type="Gene3D" id="3.10.580.10">
    <property type="entry name" value="CBS-domain"/>
    <property type="match status" value="1"/>
</dbReference>
<evidence type="ECO:0000256" key="4">
    <source>
        <dbReference type="PIRSR" id="PIRSR004692-2"/>
    </source>
</evidence>
<feature type="site" description="Catalytically relevant" evidence="5">
    <location>
        <position position="158"/>
    </location>
</feature>
<name>A0A1I2ANF6_9BURK</name>
<evidence type="ECO:0000259" key="8">
    <source>
        <dbReference type="PROSITE" id="PS51371"/>
    </source>
</evidence>
<dbReference type="InterPro" id="IPR050986">
    <property type="entry name" value="GutQ/KpsF_isomerases"/>
</dbReference>
<dbReference type="InterPro" id="IPR000644">
    <property type="entry name" value="CBS_dom"/>
</dbReference>
<protein>
    <submittedName>
        <fullName evidence="10">Arabinose-5-phosphate isomerase</fullName>
    </submittedName>
</protein>
<dbReference type="Proteomes" id="UP000199119">
    <property type="component" value="Unassembled WGS sequence"/>
</dbReference>
<keyword evidence="10" id="KW-0413">Isomerase</keyword>
<dbReference type="SMART" id="SM00116">
    <property type="entry name" value="CBS"/>
    <property type="match status" value="2"/>
</dbReference>
<dbReference type="InterPro" id="IPR035474">
    <property type="entry name" value="SIS_Kpsf"/>
</dbReference>
<proteinExistence type="inferred from homology"/>
<comment type="similarity">
    <text evidence="1">Belongs to the SIS family. GutQ/KpsF subfamily.</text>
</comment>
<feature type="binding site" evidence="4">
    <location>
        <position position="129"/>
    </location>
    <ligand>
        <name>Zn(2+)</name>
        <dbReference type="ChEBI" id="CHEBI:29105"/>
    </ligand>
</feature>
<dbReference type="NCBIfam" id="TIGR00393">
    <property type="entry name" value="kpsF"/>
    <property type="match status" value="1"/>
</dbReference>
<dbReference type="GO" id="GO:0019146">
    <property type="term" value="F:arabinose-5-phosphate isomerase activity"/>
    <property type="evidence" value="ECO:0007669"/>
    <property type="project" value="UniProtKB-ARBA"/>
</dbReference>
<feature type="site" description="Catalytically relevant" evidence="5">
    <location>
        <position position="199"/>
    </location>
</feature>
<evidence type="ECO:0000256" key="7">
    <source>
        <dbReference type="SAM" id="MobiDB-lite"/>
    </source>
</evidence>
<feature type="domain" description="SIS" evidence="9">
    <location>
        <begin position="89"/>
        <end position="231"/>
    </location>
</feature>
<dbReference type="PROSITE" id="PS51371">
    <property type="entry name" value="CBS"/>
    <property type="match status" value="2"/>
</dbReference>
<dbReference type="InterPro" id="IPR001347">
    <property type="entry name" value="SIS_dom"/>
</dbReference>
<evidence type="ECO:0000313" key="10">
    <source>
        <dbReference type="EMBL" id="SFE45269.1"/>
    </source>
</evidence>
<keyword evidence="4" id="KW-0862">Zinc</keyword>
<accession>A0A1I2ANF6</accession>
<dbReference type="PANTHER" id="PTHR42745">
    <property type="match status" value="1"/>
</dbReference>
<dbReference type="AlphaFoldDB" id="A0A1I2ANF6"/>
<dbReference type="CDD" id="cd04604">
    <property type="entry name" value="CBS_pair_SIS_assoc"/>
    <property type="match status" value="1"/>
</dbReference>
<evidence type="ECO:0000259" key="9">
    <source>
        <dbReference type="PROSITE" id="PS51464"/>
    </source>
</evidence>
<reference evidence="11" key="1">
    <citation type="submission" date="2016-10" db="EMBL/GenBank/DDBJ databases">
        <authorList>
            <person name="Varghese N."/>
            <person name="Submissions S."/>
        </authorList>
    </citation>
    <scope>NUCLEOTIDE SEQUENCE [LARGE SCALE GENOMIC DNA]</scope>
    <source>
        <strain evidence="11">DSM 27981</strain>
    </source>
</reference>
<keyword evidence="2" id="KW-0677">Repeat</keyword>
<dbReference type="FunFam" id="3.40.50.10490:FF:000011">
    <property type="entry name" value="Arabinose 5-phosphate isomerase"/>
    <property type="match status" value="1"/>
</dbReference>
<sequence>MLAQRQRRLVTAGPRPSDAAAAGRRGYDPSGNAGRGRSIESLAMSSAPAALPPFDAAEVLRLARETFAIEAAALGSLAARLGEPFVEAVRGMLGTPGRIVVMGMGKSGHVGRKIAATLASTGTPAFFVHPAEASHGDLGMVTQGDLVLAISNSGESNELTVLLPVLKRLGVPLVAMTGGLQSTLARHADTVLDCGVEREACPLNLAPTTSTTAQLAMGDALAVALLDARGFRPEDFARSHPGGALGRKLLTHVSDVMRAGDEVPRVGPGATFSELMREMSAKRLGASAIVDAGGRLLGIFTDGDLRRRIEAGADLRAATAGEVMHAGPRTIAADALAVDAAAVMERHGITSVLVTDAAGVLAGVVHIGDLMRAKVI</sequence>
<keyword evidence="4" id="KW-0479">Metal-binding</keyword>
<evidence type="ECO:0000256" key="2">
    <source>
        <dbReference type="ARBA" id="ARBA00022737"/>
    </source>
</evidence>
<dbReference type="Pfam" id="PF01380">
    <property type="entry name" value="SIS"/>
    <property type="match status" value="1"/>
</dbReference>
<dbReference type="InterPro" id="IPR046348">
    <property type="entry name" value="SIS_dom_sf"/>
</dbReference>
<feature type="region of interest" description="Disordered" evidence="7">
    <location>
        <begin position="1"/>
        <end position="35"/>
    </location>
</feature>
<dbReference type="GO" id="GO:0046872">
    <property type="term" value="F:metal ion binding"/>
    <property type="evidence" value="ECO:0007669"/>
    <property type="project" value="UniProtKB-KW"/>
</dbReference>
<feature type="domain" description="CBS" evidence="8">
    <location>
        <begin position="257"/>
        <end position="315"/>
    </location>
</feature>
<dbReference type="PANTHER" id="PTHR42745:SF1">
    <property type="entry name" value="ARABINOSE 5-PHOSPHATE ISOMERASE KDSD"/>
    <property type="match status" value="1"/>
</dbReference>
<dbReference type="Pfam" id="PF00571">
    <property type="entry name" value="CBS"/>
    <property type="match status" value="2"/>
</dbReference>
<feature type="domain" description="CBS" evidence="8">
    <location>
        <begin position="324"/>
        <end position="376"/>
    </location>
</feature>
<evidence type="ECO:0000256" key="6">
    <source>
        <dbReference type="PROSITE-ProRule" id="PRU00703"/>
    </source>
</evidence>
<keyword evidence="3 6" id="KW-0129">CBS domain</keyword>
<dbReference type="SUPFAM" id="SSF53697">
    <property type="entry name" value="SIS domain"/>
    <property type="match status" value="1"/>
</dbReference>
<dbReference type="GO" id="GO:0005975">
    <property type="term" value="P:carbohydrate metabolic process"/>
    <property type="evidence" value="ECO:0007669"/>
    <property type="project" value="InterPro"/>
</dbReference>
<keyword evidence="11" id="KW-1185">Reference proteome</keyword>
<dbReference type="PIRSF" id="PIRSF004692">
    <property type="entry name" value="KdsD_KpsF"/>
    <property type="match status" value="1"/>
</dbReference>
<evidence type="ECO:0000313" key="11">
    <source>
        <dbReference type="Proteomes" id="UP000199119"/>
    </source>
</evidence>
<dbReference type="InterPro" id="IPR004800">
    <property type="entry name" value="KdsD/KpsF-type"/>
</dbReference>
<feature type="site" description="Catalytically relevant" evidence="5">
    <location>
        <position position="106"/>
    </location>
</feature>
<dbReference type="GO" id="GO:1901135">
    <property type="term" value="P:carbohydrate derivative metabolic process"/>
    <property type="evidence" value="ECO:0007669"/>
    <property type="project" value="InterPro"/>
</dbReference>
<dbReference type="GO" id="GO:0097367">
    <property type="term" value="F:carbohydrate derivative binding"/>
    <property type="evidence" value="ECO:0007669"/>
    <property type="project" value="InterPro"/>
</dbReference>
<evidence type="ECO:0000256" key="3">
    <source>
        <dbReference type="ARBA" id="ARBA00023122"/>
    </source>
</evidence>
<dbReference type="InterPro" id="IPR046342">
    <property type="entry name" value="CBS_dom_sf"/>
</dbReference>
<evidence type="ECO:0000256" key="1">
    <source>
        <dbReference type="ARBA" id="ARBA00008165"/>
    </source>
</evidence>
<dbReference type="Gene3D" id="3.40.50.10490">
    <property type="entry name" value="Glucose-6-phosphate isomerase like protein, domain 1"/>
    <property type="match status" value="1"/>
</dbReference>
<evidence type="ECO:0000256" key="5">
    <source>
        <dbReference type="PIRSR" id="PIRSR004692-3"/>
    </source>
</evidence>